<feature type="chain" id="PRO_5009534868" evidence="2">
    <location>
        <begin position="17"/>
        <end position="364"/>
    </location>
</feature>
<keyword evidence="1" id="KW-0472">Membrane</keyword>
<accession>A0A1F8AHE2</accession>
<evidence type="ECO:0000256" key="1">
    <source>
        <dbReference type="SAM" id="Phobius"/>
    </source>
</evidence>
<dbReference type="OrthoDB" id="3009728at2759"/>
<evidence type="ECO:0000313" key="4">
    <source>
        <dbReference type="Proteomes" id="UP000179179"/>
    </source>
</evidence>
<reference evidence="3 4" key="1">
    <citation type="journal article" date="2016" name="Genome Biol. Evol.">
        <title>Draft genome sequence of an aflatoxigenic Aspergillus species, A. bombycis.</title>
        <authorList>
            <person name="Moore G.G."/>
            <person name="Mack B.M."/>
            <person name="Beltz S.B."/>
            <person name="Gilbert M.K."/>
        </authorList>
    </citation>
    <scope>NUCLEOTIDE SEQUENCE [LARGE SCALE GENOMIC DNA]</scope>
    <source>
        <strain evidence="4">NRRL 26010</strain>
    </source>
</reference>
<protein>
    <submittedName>
        <fullName evidence="3">Uncharacterized protein</fullName>
    </submittedName>
</protein>
<evidence type="ECO:0000256" key="2">
    <source>
        <dbReference type="SAM" id="SignalP"/>
    </source>
</evidence>
<proteinExistence type="predicted"/>
<dbReference type="Proteomes" id="UP000179179">
    <property type="component" value="Unassembled WGS sequence"/>
</dbReference>
<dbReference type="EMBL" id="LYCR01000001">
    <property type="protein sequence ID" value="OGM51134.1"/>
    <property type="molecule type" value="Genomic_DNA"/>
</dbReference>
<keyword evidence="1" id="KW-0812">Transmembrane</keyword>
<comment type="caution">
    <text evidence="3">The sequence shown here is derived from an EMBL/GenBank/DDBJ whole genome shotgun (WGS) entry which is preliminary data.</text>
</comment>
<organism evidence="3 4">
    <name type="scientific">Aspergillus bombycis</name>
    <dbReference type="NCBI Taxonomy" id="109264"/>
    <lineage>
        <taxon>Eukaryota</taxon>
        <taxon>Fungi</taxon>
        <taxon>Dikarya</taxon>
        <taxon>Ascomycota</taxon>
        <taxon>Pezizomycotina</taxon>
        <taxon>Eurotiomycetes</taxon>
        <taxon>Eurotiomycetidae</taxon>
        <taxon>Eurotiales</taxon>
        <taxon>Aspergillaceae</taxon>
        <taxon>Aspergillus</taxon>
    </lineage>
</organism>
<keyword evidence="1" id="KW-1133">Transmembrane helix</keyword>
<evidence type="ECO:0000313" key="3">
    <source>
        <dbReference type="EMBL" id="OGM51134.1"/>
    </source>
</evidence>
<keyword evidence="4" id="KW-1185">Reference proteome</keyword>
<keyword evidence="2" id="KW-0732">Signal</keyword>
<name>A0A1F8AHE2_9EURO</name>
<sequence>MRILLLLLIQAAVAAAAPGQFQHWYKQFRSQIEFVLSNNCSEQYHNYLNKTPGFDPEYQLWYDPTKDSALTAPLVSCILSNLPENVKANMANAGVILGLLPTMLSMLGSNTVDTAILAQVAERPFLSLCLALGSPAVLPDRPFEYPNVKALLGTDRVKKRITIAKPGGRIWILISALEYIVALGAVANIATVCYQLGIQCICNYATEVTAQPLVWAFIIAVIHTGGTIALSLRYRVIRHPVVEPHTSSPNWFRSYRSYFVREITPSLYATPAPDVDEIEESYLFLLVSWCVSTGAVVHILYGTMVLSSLLFISVEDALANVGRFLASVVCCRAVLAYELAGLRQAKAETMENREESEVYELRRR</sequence>
<dbReference type="GeneID" id="34443722"/>
<feature type="signal peptide" evidence="2">
    <location>
        <begin position="1"/>
        <end position="16"/>
    </location>
</feature>
<gene>
    <name evidence="3" type="ORF">ABOM_000332</name>
</gene>
<feature type="transmembrane region" description="Helical" evidence="1">
    <location>
        <begin position="213"/>
        <end position="232"/>
    </location>
</feature>
<dbReference type="RefSeq" id="XP_022394851.1">
    <property type="nucleotide sequence ID" value="XM_022527462.1"/>
</dbReference>
<dbReference type="AlphaFoldDB" id="A0A1F8AHE2"/>